<dbReference type="AlphaFoldDB" id="A0A7D6VH40"/>
<dbReference type="InterPro" id="IPR010310">
    <property type="entry name" value="T7SS_ESAT-6-like"/>
</dbReference>
<proteinExistence type="predicted"/>
<protein>
    <submittedName>
        <fullName evidence="1">WXG100 family type VII secretion target</fullName>
    </submittedName>
</protein>
<gene>
    <name evidence="1" type="ORF">H0264_32800</name>
</gene>
<organism evidence="1 2">
    <name type="scientific">Nocardia huaxiensis</name>
    <dbReference type="NCBI Taxonomy" id="2755382"/>
    <lineage>
        <taxon>Bacteria</taxon>
        <taxon>Bacillati</taxon>
        <taxon>Actinomycetota</taxon>
        <taxon>Actinomycetes</taxon>
        <taxon>Mycobacteriales</taxon>
        <taxon>Nocardiaceae</taxon>
        <taxon>Nocardia</taxon>
    </lineage>
</organism>
<evidence type="ECO:0000313" key="2">
    <source>
        <dbReference type="Proteomes" id="UP000515512"/>
    </source>
</evidence>
<reference evidence="1 2" key="1">
    <citation type="submission" date="2020-07" db="EMBL/GenBank/DDBJ databases">
        <authorList>
            <person name="Zhuang K."/>
            <person name="Ran Y."/>
        </authorList>
    </citation>
    <scope>NUCLEOTIDE SEQUENCE [LARGE SCALE GENOMIC DNA]</scope>
    <source>
        <strain evidence="1 2">WCH-YHL-001</strain>
    </source>
</reference>
<keyword evidence="2" id="KW-1185">Reference proteome</keyword>
<dbReference type="Proteomes" id="UP000515512">
    <property type="component" value="Chromosome"/>
</dbReference>
<dbReference type="EMBL" id="CP059399">
    <property type="protein sequence ID" value="QLY29936.1"/>
    <property type="molecule type" value="Genomic_DNA"/>
</dbReference>
<dbReference type="Gene3D" id="1.10.287.1060">
    <property type="entry name" value="ESAT-6-like"/>
    <property type="match status" value="1"/>
</dbReference>
<name>A0A7D6VH40_9NOCA</name>
<dbReference type="KEGG" id="nhu:H0264_32800"/>
<dbReference type="Pfam" id="PF06013">
    <property type="entry name" value="WXG100"/>
    <property type="match status" value="1"/>
</dbReference>
<accession>A0A7D6VH40</accession>
<sequence length="100" mass="10548">MTVAGEGYSVDLNHLDEVTARLQAFKAFLTAHLDTLDAKAREVVASWTGEVATAYAVAHNEWVAGATDVREGLQVLETAAGTAHGNYSSALATNMSRLGL</sequence>
<dbReference type="InterPro" id="IPR036689">
    <property type="entry name" value="ESAT-6-like_sf"/>
</dbReference>
<dbReference type="RefSeq" id="WP_181581137.1">
    <property type="nucleotide sequence ID" value="NZ_CP059399.1"/>
</dbReference>
<dbReference type="SUPFAM" id="SSF140453">
    <property type="entry name" value="EsxAB dimer-like"/>
    <property type="match status" value="1"/>
</dbReference>
<evidence type="ECO:0000313" key="1">
    <source>
        <dbReference type="EMBL" id="QLY29936.1"/>
    </source>
</evidence>